<dbReference type="AlphaFoldDB" id="A0A6N3D4A5"/>
<dbReference type="Gene3D" id="3.40.50.300">
    <property type="entry name" value="P-loop containing nucleotide triphosphate hydrolases"/>
    <property type="match status" value="1"/>
</dbReference>
<feature type="binding site" evidence="10">
    <location>
        <begin position="11"/>
        <end position="16"/>
    </location>
    <ligand>
        <name>substrate</name>
    </ligand>
</feature>
<evidence type="ECO:0000313" key="15">
    <source>
        <dbReference type="EMBL" id="WMS20649.1"/>
    </source>
</evidence>
<evidence type="ECO:0000256" key="5">
    <source>
        <dbReference type="ARBA" id="ARBA00022694"/>
    </source>
</evidence>
<dbReference type="InterPro" id="IPR018022">
    <property type="entry name" value="IPT"/>
</dbReference>
<dbReference type="PANTHER" id="PTHR11088:SF60">
    <property type="entry name" value="TRNA DIMETHYLALLYLTRANSFERASE"/>
    <property type="match status" value="1"/>
</dbReference>
<keyword evidence="5 10" id="KW-0819">tRNA processing</keyword>
<reference evidence="15" key="2">
    <citation type="submission" date="2023-08" db="EMBL/GenBank/DDBJ databases">
        <title>Veillonella_parvula_DSM 2007_complete_genome_hifiasm_Zymo_Research_D6332.</title>
        <authorList>
            <person name="Damerum A."/>
        </authorList>
    </citation>
    <scope>NUCLEOTIDE SEQUENCE</scope>
    <source>
        <strain evidence="15">DSM 2007</strain>
    </source>
</reference>
<keyword evidence="4 10" id="KW-0808">Transferase</keyword>
<dbReference type="SUPFAM" id="SSF52540">
    <property type="entry name" value="P-loop containing nucleoside triphosphate hydrolases"/>
    <property type="match status" value="2"/>
</dbReference>
<dbReference type="EMBL" id="CP133463">
    <property type="protein sequence ID" value="WMS20649.1"/>
    <property type="molecule type" value="Genomic_DNA"/>
</dbReference>
<comment type="cofactor">
    <cofactor evidence="1 10">
        <name>Mg(2+)</name>
        <dbReference type="ChEBI" id="CHEBI:18420"/>
    </cofactor>
</comment>
<evidence type="ECO:0000256" key="4">
    <source>
        <dbReference type="ARBA" id="ARBA00022679"/>
    </source>
</evidence>
<protein>
    <recommendedName>
        <fullName evidence="10">tRNA dimethylallyltransferase</fullName>
        <ecNumber evidence="10">2.5.1.75</ecNumber>
    </recommendedName>
    <alternativeName>
        <fullName evidence="10">Dimethylallyl diphosphate:tRNA dimethylallyltransferase</fullName>
        <shortName evidence="10">DMAPP:tRNA dimethylallyltransferase</shortName>
        <shortName evidence="10">DMATase</shortName>
    </alternativeName>
    <alternativeName>
        <fullName evidence="10">Isopentenyl-diphosphate:tRNA isopentenyltransferase</fullName>
        <shortName evidence="10">IPP transferase</shortName>
        <shortName evidence="10">IPPT</shortName>
        <shortName evidence="10">IPTase</shortName>
    </alternativeName>
</protein>
<organism evidence="14">
    <name type="scientific">Veillonella parvula</name>
    <name type="common">Staphylococcus parvulus</name>
    <dbReference type="NCBI Taxonomy" id="29466"/>
    <lineage>
        <taxon>Bacteria</taxon>
        <taxon>Bacillati</taxon>
        <taxon>Bacillota</taxon>
        <taxon>Negativicutes</taxon>
        <taxon>Veillonellales</taxon>
        <taxon>Veillonellaceae</taxon>
        <taxon>Veillonella</taxon>
    </lineage>
</organism>
<name>A0A6N3D4A5_VEIPA</name>
<evidence type="ECO:0000256" key="9">
    <source>
        <dbReference type="ARBA" id="ARBA00049563"/>
    </source>
</evidence>
<evidence type="ECO:0000256" key="12">
    <source>
        <dbReference type="RuleBase" id="RU003784"/>
    </source>
</evidence>
<evidence type="ECO:0000256" key="7">
    <source>
        <dbReference type="ARBA" id="ARBA00022840"/>
    </source>
</evidence>
<comment type="caution">
    <text evidence="10">Lacks conserved residue(s) required for the propagation of feature annotation.</text>
</comment>
<keyword evidence="7 10" id="KW-0067">ATP-binding</keyword>
<evidence type="ECO:0000256" key="11">
    <source>
        <dbReference type="RuleBase" id="RU003783"/>
    </source>
</evidence>
<comment type="function">
    <text evidence="2 10 12">Catalyzes the transfer of a dimethylallyl group onto the adenine at position 37 in tRNAs that read codons beginning with uridine, leading to the formation of N6-(dimethylallyl)adenosine (i(6)A).</text>
</comment>
<dbReference type="GO" id="GO:0006400">
    <property type="term" value="P:tRNA modification"/>
    <property type="evidence" value="ECO:0007669"/>
    <property type="project" value="TreeGrafter"/>
</dbReference>
<evidence type="ECO:0000256" key="3">
    <source>
        <dbReference type="ARBA" id="ARBA00005842"/>
    </source>
</evidence>
<evidence type="ECO:0000256" key="10">
    <source>
        <dbReference type="HAMAP-Rule" id="MF_00185"/>
    </source>
</evidence>
<feature type="site" description="Interaction with substrate tRNA" evidence="10">
    <location>
        <position position="123"/>
    </location>
</feature>
<dbReference type="Pfam" id="PF01715">
    <property type="entry name" value="IPPT"/>
    <property type="match status" value="1"/>
</dbReference>
<dbReference type="NCBIfam" id="TIGR00174">
    <property type="entry name" value="miaA"/>
    <property type="match status" value="1"/>
</dbReference>
<dbReference type="RefSeq" id="WP_004695723.1">
    <property type="nucleotide sequence ID" value="NZ_AP031417.1"/>
</dbReference>
<comment type="catalytic activity">
    <reaction evidence="9 10 11">
        <text>adenosine(37) in tRNA + dimethylallyl diphosphate = N(6)-dimethylallyladenosine(37) in tRNA + diphosphate</text>
        <dbReference type="Rhea" id="RHEA:26482"/>
        <dbReference type="Rhea" id="RHEA-COMP:10162"/>
        <dbReference type="Rhea" id="RHEA-COMP:10375"/>
        <dbReference type="ChEBI" id="CHEBI:33019"/>
        <dbReference type="ChEBI" id="CHEBI:57623"/>
        <dbReference type="ChEBI" id="CHEBI:74411"/>
        <dbReference type="ChEBI" id="CHEBI:74415"/>
        <dbReference type="EC" id="2.5.1.75"/>
    </reaction>
</comment>
<gene>
    <name evidence="10 14" type="primary">miaA</name>
    <name evidence="15" type="ORF">RDV51_04695</name>
    <name evidence="14" type="ORF">VPLFYP99_00340</name>
</gene>
<dbReference type="HAMAP" id="MF_00185">
    <property type="entry name" value="IPP_trans"/>
    <property type="match status" value="1"/>
</dbReference>
<dbReference type="EMBL" id="CACRUG010000011">
    <property type="protein sequence ID" value="VYU22138.1"/>
    <property type="molecule type" value="Genomic_DNA"/>
</dbReference>
<dbReference type="InterPro" id="IPR039657">
    <property type="entry name" value="Dimethylallyltransferase"/>
</dbReference>
<dbReference type="InterPro" id="IPR027417">
    <property type="entry name" value="P-loop_NTPase"/>
</dbReference>
<evidence type="ECO:0000256" key="13">
    <source>
        <dbReference type="RuleBase" id="RU003785"/>
    </source>
</evidence>
<feature type="site" description="Interaction with substrate tRNA" evidence="10">
    <location>
        <position position="100"/>
    </location>
</feature>
<dbReference type="Proteomes" id="UP001228955">
    <property type="component" value="Chromosome"/>
</dbReference>
<accession>A0A6N3D4A5</accession>
<dbReference type="GO" id="GO:0005524">
    <property type="term" value="F:ATP binding"/>
    <property type="evidence" value="ECO:0007669"/>
    <property type="project" value="UniProtKB-UniRule"/>
</dbReference>
<dbReference type="GO" id="GO:0052381">
    <property type="term" value="F:tRNA dimethylallyltransferase activity"/>
    <property type="evidence" value="ECO:0007669"/>
    <property type="project" value="UniProtKB-UniRule"/>
</dbReference>
<evidence type="ECO:0000256" key="1">
    <source>
        <dbReference type="ARBA" id="ARBA00001946"/>
    </source>
</evidence>
<evidence type="ECO:0000256" key="2">
    <source>
        <dbReference type="ARBA" id="ARBA00003213"/>
    </source>
</evidence>
<reference evidence="14" key="1">
    <citation type="submission" date="2019-11" db="EMBL/GenBank/DDBJ databases">
        <authorList>
            <person name="Feng L."/>
        </authorList>
    </citation>
    <scope>NUCLEOTIDE SEQUENCE</scope>
    <source>
        <strain evidence="14">VparvulaLFYP99</strain>
    </source>
</reference>
<keyword evidence="6 10" id="KW-0547">Nucleotide-binding</keyword>
<sequence length="309" mass="35564">MNPLITIVGPTAVGKTDLTLDLAEHLHAEVISGDAYQVYKQLNIGTAKPSVDELNRVKHHLIDILDPNDSYSVSIFQDQAKEIIARLKDRNILPILSGGTGLYVQSLLENYNFNDVKPDEYLRAELDELYSTKGIEGLRDYAFTLGKEHNIEIQYSDKHRLYRAIEILHHGDVDSLRNQTKDGVSYKGSVIGLMRDRDKLYERINLRVDMMFDAGLIEEVEQLIKSGVNPDCQAFKGIGYKEVVDYINDNITLDECRDLIKKNTRHFAKRQITWYKRMPYIEWIHIDSNTSKDFIFNKAMDLIRREGLA</sequence>
<dbReference type="EC" id="2.5.1.75" evidence="10"/>
<proteinExistence type="inferred from homology"/>
<comment type="similarity">
    <text evidence="3 10 13">Belongs to the IPP transferase family.</text>
</comment>
<evidence type="ECO:0000256" key="8">
    <source>
        <dbReference type="ARBA" id="ARBA00022842"/>
    </source>
</evidence>
<evidence type="ECO:0000313" key="14">
    <source>
        <dbReference type="EMBL" id="VYU22138.1"/>
    </source>
</evidence>
<evidence type="ECO:0000256" key="6">
    <source>
        <dbReference type="ARBA" id="ARBA00022741"/>
    </source>
</evidence>
<feature type="binding site" evidence="10">
    <location>
        <begin position="9"/>
        <end position="16"/>
    </location>
    <ligand>
        <name>ATP</name>
        <dbReference type="ChEBI" id="CHEBI:30616"/>
    </ligand>
</feature>
<dbReference type="PANTHER" id="PTHR11088">
    <property type="entry name" value="TRNA DIMETHYLALLYLTRANSFERASE"/>
    <property type="match status" value="1"/>
</dbReference>
<comment type="subunit">
    <text evidence="10">Monomer.</text>
</comment>
<keyword evidence="8 10" id="KW-0460">Magnesium</keyword>
<dbReference type="Gene3D" id="1.10.287.890">
    <property type="entry name" value="Crystal structure of tRNA isopentenylpyrophosphate transferase (bh2366) domain"/>
    <property type="match status" value="1"/>
</dbReference>